<proteinExistence type="predicted"/>
<sequence length="64" mass="6922">MQSVEDAEVKRGGVVIPVRIYLPRVSGPLPIIVYYHGGGWFIGGIEASDRSSRQLAVDARAIVV</sequence>
<dbReference type="InterPro" id="IPR029058">
    <property type="entry name" value="AB_hydrolase_fold"/>
</dbReference>
<dbReference type="EMBL" id="KF126025">
    <property type="protein sequence ID" value="AIA93367.1"/>
    <property type="molecule type" value="Genomic_DNA"/>
</dbReference>
<organism evidence="2">
    <name type="scientific">uncultured Listeria sp</name>
    <dbReference type="NCBI Taxonomy" id="592375"/>
    <lineage>
        <taxon>Bacteria</taxon>
        <taxon>Bacillati</taxon>
        <taxon>Bacillota</taxon>
        <taxon>Bacilli</taxon>
        <taxon>Bacillales</taxon>
        <taxon>Listeriaceae</taxon>
        <taxon>Listeria</taxon>
        <taxon>environmental samples</taxon>
    </lineage>
</organism>
<dbReference type="InterPro" id="IPR013094">
    <property type="entry name" value="AB_hydrolase_3"/>
</dbReference>
<reference evidence="2" key="1">
    <citation type="journal article" date="2013" name="Environ. Microbiol.">
        <title>Seasonally variable intestinal metagenomes of the red palm weevil (Rhynchophorus ferrugineus).</title>
        <authorList>
            <person name="Jia S."/>
            <person name="Zhang X."/>
            <person name="Zhang G."/>
            <person name="Yin A."/>
            <person name="Zhang S."/>
            <person name="Li F."/>
            <person name="Wang L."/>
            <person name="Zhao D."/>
            <person name="Yun Q."/>
            <person name="Tala"/>
            <person name="Wang J."/>
            <person name="Sun G."/>
            <person name="Baabdullah M."/>
            <person name="Yu X."/>
            <person name="Hu S."/>
            <person name="Al-Mssallem I.S."/>
            <person name="Yu J."/>
        </authorList>
    </citation>
    <scope>NUCLEOTIDE SEQUENCE</scope>
</reference>
<feature type="non-terminal residue" evidence="2">
    <location>
        <position position="64"/>
    </location>
</feature>
<evidence type="ECO:0000259" key="1">
    <source>
        <dbReference type="Pfam" id="PF07859"/>
    </source>
</evidence>
<name>A0A060CEK7_9LIST</name>
<protein>
    <submittedName>
        <fullName evidence="2">CAZy families CE10 protein</fullName>
    </submittedName>
</protein>
<dbReference type="Pfam" id="PF07859">
    <property type="entry name" value="Abhydrolase_3"/>
    <property type="match status" value="1"/>
</dbReference>
<dbReference type="GO" id="GO:0016787">
    <property type="term" value="F:hydrolase activity"/>
    <property type="evidence" value="ECO:0007669"/>
    <property type="project" value="InterPro"/>
</dbReference>
<feature type="domain" description="Alpha/beta hydrolase fold-3" evidence="1">
    <location>
        <begin position="32"/>
        <end position="64"/>
    </location>
</feature>
<dbReference type="AlphaFoldDB" id="A0A060CEK7"/>
<dbReference type="Gene3D" id="3.40.50.1820">
    <property type="entry name" value="alpha/beta hydrolase"/>
    <property type="match status" value="1"/>
</dbReference>
<accession>A0A060CEK7</accession>
<dbReference type="SUPFAM" id="SSF53474">
    <property type="entry name" value="alpha/beta-Hydrolases"/>
    <property type="match status" value="1"/>
</dbReference>
<evidence type="ECO:0000313" key="2">
    <source>
        <dbReference type="EMBL" id="AIA93367.1"/>
    </source>
</evidence>